<evidence type="ECO:0000313" key="3">
    <source>
        <dbReference type="Proteomes" id="UP001211907"/>
    </source>
</evidence>
<sequence>MTLFSEKLTNARNNVYQISARASESERKLREFLKKRRLWWGGVLTALICFVLAVLMVVMSKVALPLEFFTYGTASSMLTGGAAIAMVAAAKVIWSGWLSCRLRTDQGIYQSEFTAYAAICGDLPSPLRTEFGLQVFGFWLLRIFFEAAQTILIAVFPLWTTVGTTSVSTSTVPIAINAVGGCNGLYCSMISNDYFVNVTKSSWGTMNYQFAAKGANGTMIMPMWPEFATLDKYAPALDYSQAEATVGGGYAVQYIPSCNVTVINAQSLFSNSQAGLQYSDDTQTSMKTSGTYSGNSVMHTLELLYMNTQPPLYTKCSSVANIVKVNTTWRYDGELTTLVSATTTEYTDGVWDNSVLTPGPLLNLTFMNVIEWYLANDVVTSSPQDQVLKTYNIFNSYVQTLIMRSANGQATINVQLVANETSTVKQVQNVLLKPLAASLSALVLTLMAVAAAWFSTMNVPWITHDISQVLACVKEAPGLYSTTCTPSWYCRSYFGKFAKAVSVDGVDLRSDTRIYLQSAETGQAPQFSSESSIPVSCDRFRLFPSFGDNLIRRSETDKVQFSRIQLTCAKLLGFLDTHTPQSPRITINRLNKAQRDAENAGVLAIQEQINELDSSDDEDLIEELKGSIDGLLKGASRNIQARDCESSFVSAQIYNLGSAMSQRDGVTQTRDECIDLIISVALDGRVVDGLCETRNEEERAAAYEHLENGDGASCSHCGVKVVWKAGQDRQGTVDRLADGGYFSAFVTMLISKINFKRADQALELYLRAATDDEAKLHGIKRSASQVDYWTKKFENQSKEKREKFKNMSSMMKKRGGKYKTLADIRDYKVEGFLEFCRVMDNCCVVTGIDDEPRSVDCFTRMSHYTLSTIVLLLTRLNDAKEAFPAFLSDDTLAEYIKANKIESAITAIVKVLRRALTRFIAFQQAKRVEVIVVDD</sequence>
<gene>
    <name evidence="2" type="ORF">HK100_007260</name>
</gene>
<dbReference type="Proteomes" id="UP001211907">
    <property type="component" value="Unassembled WGS sequence"/>
</dbReference>
<reference evidence="2" key="1">
    <citation type="submission" date="2020-05" db="EMBL/GenBank/DDBJ databases">
        <title>Phylogenomic resolution of chytrid fungi.</title>
        <authorList>
            <person name="Stajich J.E."/>
            <person name="Amses K."/>
            <person name="Simmons R."/>
            <person name="Seto K."/>
            <person name="Myers J."/>
            <person name="Bonds A."/>
            <person name="Quandt C.A."/>
            <person name="Barry K."/>
            <person name="Liu P."/>
            <person name="Grigoriev I."/>
            <person name="Longcore J.E."/>
            <person name="James T.Y."/>
        </authorList>
    </citation>
    <scope>NUCLEOTIDE SEQUENCE</scope>
    <source>
        <strain evidence="2">JEL0513</strain>
    </source>
</reference>
<feature type="transmembrane region" description="Helical" evidence="1">
    <location>
        <begin position="435"/>
        <end position="454"/>
    </location>
</feature>
<name>A0AAD5XIB7_9FUNG</name>
<organism evidence="2 3">
    <name type="scientific">Physocladia obscura</name>
    <dbReference type="NCBI Taxonomy" id="109957"/>
    <lineage>
        <taxon>Eukaryota</taxon>
        <taxon>Fungi</taxon>
        <taxon>Fungi incertae sedis</taxon>
        <taxon>Chytridiomycota</taxon>
        <taxon>Chytridiomycota incertae sedis</taxon>
        <taxon>Chytridiomycetes</taxon>
        <taxon>Chytridiales</taxon>
        <taxon>Chytriomycetaceae</taxon>
        <taxon>Physocladia</taxon>
    </lineage>
</organism>
<evidence type="ECO:0000313" key="2">
    <source>
        <dbReference type="EMBL" id="KAJ3130891.1"/>
    </source>
</evidence>
<dbReference type="EMBL" id="JADGJH010000341">
    <property type="protein sequence ID" value="KAJ3130891.1"/>
    <property type="molecule type" value="Genomic_DNA"/>
</dbReference>
<keyword evidence="1" id="KW-0472">Membrane</keyword>
<comment type="caution">
    <text evidence="2">The sequence shown here is derived from an EMBL/GenBank/DDBJ whole genome shotgun (WGS) entry which is preliminary data.</text>
</comment>
<proteinExistence type="predicted"/>
<protein>
    <submittedName>
        <fullName evidence="2">Uncharacterized protein</fullName>
    </submittedName>
</protein>
<accession>A0AAD5XIB7</accession>
<dbReference type="AlphaFoldDB" id="A0AAD5XIB7"/>
<keyword evidence="3" id="KW-1185">Reference proteome</keyword>
<keyword evidence="1" id="KW-1133">Transmembrane helix</keyword>
<feature type="transmembrane region" description="Helical" evidence="1">
    <location>
        <begin position="38"/>
        <end position="59"/>
    </location>
</feature>
<keyword evidence="1" id="KW-0812">Transmembrane</keyword>
<feature type="transmembrane region" description="Helical" evidence="1">
    <location>
        <begin position="71"/>
        <end position="94"/>
    </location>
</feature>
<evidence type="ECO:0000256" key="1">
    <source>
        <dbReference type="SAM" id="Phobius"/>
    </source>
</evidence>